<dbReference type="PANTHER" id="PTHR43086">
    <property type="entry name" value="VERY-LONG-CHAIN 3-OXOOACYL-COA REDUCTASE"/>
    <property type="match status" value="1"/>
</dbReference>
<dbReference type="AlphaFoldDB" id="A0ABD2JEK4"/>
<evidence type="ECO:0000313" key="5">
    <source>
        <dbReference type="EMBL" id="KAL3089058.1"/>
    </source>
</evidence>
<evidence type="ECO:0000256" key="2">
    <source>
        <dbReference type="ARBA" id="ARBA00022955"/>
    </source>
</evidence>
<keyword evidence="2" id="KW-0752">Steroid biosynthesis</keyword>
<comment type="caution">
    <text evidence="5">The sequence shown here is derived from an EMBL/GenBank/DDBJ whole genome shotgun (WGS) entry which is preliminary data.</text>
</comment>
<reference evidence="5 6" key="1">
    <citation type="submission" date="2024-10" db="EMBL/GenBank/DDBJ databases">
        <authorList>
            <person name="Kim D."/>
        </authorList>
    </citation>
    <scope>NUCLEOTIDE SEQUENCE [LARGE SCALE GENOMIC DNA]</scope>
    <source>
        <strain evidence="5">Taebaek</strain>
    </source>
</reference>
<dbReference type="GO" id="GO:0006694">
    <property type="term" value="P:steroid biosynthetic process"/>
    <property type="evidence" value="ECO:0007669"/>
    <property type="project" value="UniProtKB-KW"/>
</dbReference>
<evidence type="ECO:0000256" key="4">
    <source>
        <dbReference type="ARBA" id="ARBA00038261"/>
    </source>
</evidence>
<dbReference type="PIRSF" id="PIRSF000126">
    <property type="entry name" value="11-beta-HSD1"/>
    <property type="match status" value="1"/>
</dbReference>
<keyword evidence="1" id="KW-0521">NADP</keyword>
<organism evidence="5 6">
    <name type="scientific">Heterodera schachtii</name>
    <name type="common">Sugarbeet cyst nematode worm</name>
    <name type="synonym">Tylenchus schachtii</name>
    <dbReference type="NCBI Taxonomy" id="97005"/>
    <lineage>
        <taxon>Eukaryota</taxon>
        <taxon>Metazoa</taxon>
        <taxon>Ecdysozoa</taxon>
        <taxon>Nematoda</taxon>
        <taxon>Chromadorea</taxon>
        <taxon>Rhabditida</taxon>
        <taxon>Tylenchina</taxon>
        <taxon>Tylenchomorpha</taxon>
        <taxon>Tylenchoidea</taxon>
        <taxon>Heteroderidae</taxon>
        <taxon>Heteroderinae</taxon>
        <taxon>Heterodera</taxon>
    </lineage>
</organism>
<gene>
    <name evidence="5" type="ORF">niasHS_008542</name>
</gene>
<dbReference type="EMBL" id="JBICCN010000147">
    <property type="protein sequence ID" value="KAL3089058.1"/>
    <property type="molecule type" value="Genomic_DNA"/>
</dbReference>
<dbReference type="GO" id="GO:0016491">
    <property type="term" value="F:oxidoreductase activity"/>
    <property type="evidence" value="ECO:0007669"/>
    <property type="project" value="UniProtKB-KW"/>
</dbReference>
<sequence>MASKNSMNCSMSTPNSSKVSDSCCYFRAEHPMDHWRLGHKPSSRHNLRRLVGAKWAVVTGASDGIGKEYAKQLANKGFNLMLISRSADKLKAVKEEIQPKQFLEPEVKWISFDLTNGNIEDYEKWLFPELSKIDIGMLVNNVGSFPPFMRFHELPGGHRTIAKDLILNIMPHTILTAFVLKQMTERNKGIIVNVSSMLATFPFFHSALYSSLKKYLIWFSSILRKDYADTGIIIQSILPGIVLTKMSQGVRNSEKPEFFTPTPKKFVNSALRTVGHADETTGCFAHQIQTEMAMMMPNWMLKIASKLKIKSIEKKNGRNF</sequence>
<keyword evidence="6" id="KW-1185">Reference proteome</keyword>
<dbReference type="CDD" id="cd05356">
    <property type="entry name" value="17beta-HSD1_like_SDR_c"/>
    <property type="match status" value="1"/>
</dbReference>
<dbReference type="Proteomes" id="UP001620645">
    <property type="component" value="Unassembled WGS sequence"/>
</dbReference>
<dbReference type="SUPFAM" id="SSF51735">
    <property type="entry name" value="NAD(P)-binding Rossmann-fold domains"/>
    <property type="match status" value="1"/>
</dbReference>
<dbReference type="InterPro" id="IPR036291">
    <property type="entry name" value="NAD(P)-bd_dom_sf"/>
</dbReference>
<accession>A0ABD2JEK4</accession>
<protein>
    <submittedName>
        <fullName evidence="5">Uncharacterized protein</fullName>
    </submittedName>
</protein>
<keyword evidence="2" id="KW-0444">Lipid biosynthesis</keyword>
<dbReference type="Pfam" id="PF00106">
    <property type="entry name" value="adh_short"/>
    <property type="match status" value="1"/>
</dbReference>
<dbReference type="Gene3D" id="3.40.50.720">
    <property type="entry name" value="NAD(P)-binding Rossmann-like Domain"/>
    <property type="match status" value="1"/>
</dbReference>
<evidence type="ECO:0000256" key="3">
    <source>
        <dbReference type="ARBA" id="ARBA00023002"/>
    </source>
</evidence>
<name>A0ABD2JEK4_HETSC</name>
<dbReference type="PANTHER" id="PTHR43086:SF2">
    <property type="entry name" value="HYDROXYSTEROID DEHYDROGENASE-LIKE PROTEIN 1"/>
    <property type="match status" value="1"/>
</dbReference>
<dbReference type="PRINTS" id="PR00081">
    <property type="entry name" value="GDHRDH"/>
</dbReference>
<comment type="similarity">
    <text evidence="4">Belongs to the short-chain dehydrogenases/reductases (SDR) family. 17-beta-HSD 3 subfamily.</text>
</comment>
<evidence type="ECO:0000256" key="1">
    <source>
        <dbReference type="ARBA" id="ARBA00022857"/>
    </source>
</evidence>
<keyword evidence="3" id="KW-0560">Oxidoreductase</keyword>
<proteinExistence type="inferred from homology"/>
<evidence type="ECO:0000313" key="6">
    <source>
        <dbReference type="Proteomes" id="UP001620645"/>
    </source>
</evidence>
<dbReference type="InterPro" id="IPR002347">
    <property type="entry name" value="SDR_fam"/>
</dbReference>
<keyword evidence="2" id="KW-0443">Lipid metabolism</keyword>